<proteinExistence type="predicted"/>
<dbReference type="Pfam" id="PF00856">
    <property type="entry name" value="SET"/>
    <property type="match status" value="1"/>
</dbReference>
<feature type="domain" description="SET" evidence="1">
    <location>
        <begin position="15"/>
        <end position="199"/>
    </location>
</feature>
<dbReference type="Proteomes" id="UP001391051">
    <property type="component" value="Unassembled WGS sequence"/>
</dbReference>
<dbReference type="PANTHER" id="PTHR47332">
    <property type="entry name" value="SET DOMAIN-CONTAINING PROTEIN 5"/>
    <property type="match status" value="1"/>
</dbReference>
<dbReference type="PANTHER" id="PTHR47332:SF4">
    <property type="entry name" value="SET DOMAIN-CONTAINING PROTEIN 5"/>
    <property type="match status" value="1"/>
</dbReference>
<evidence type="ECO:0000313" key="3">
    <source>
        <dbReference type="Proteomes" id="UP001391051"/>
    </source>
</evidence>
<keyword evidence="3" id="KW-1185">Reference proteome</keyword>
<dbReference type="SUPFAM" id="SSF82199">
    <property type="entry name" value="SET domain"/>
    <property type="match status" value="1"/>
</dbReference>
<sequence length="294" mass="33369">MASSDNDNPSIPLSEWCEARYLGKNRGYGVVALKDIPESTTILTDNALIGIDEADTMSRRARRWIKRQYAALPDEQKRRFDALHCFISDEARIEVELKLRHITGDGDGDSDGGARARARYLRNYERAHTFATNCFDVATSNTQAALFADASRFNHACRPSAEYDVRLPVGAQGDVGQARWEAWAVRNIEAGEEITINYSFRNKQRAERQGLLLKTWGFTCTCSVCDLEGADQGAESRKFDADLRNLDSDMAEWDRISYVFRGWNNGEVNERLERLDTRIDLARDVGNQEILWKS</sequence>
<dbReference type="RefSeq" id="XP_066703547.1">
    <property type="nucleotide sequence ID" value="XM_066840920.1"/>
</dbReference>
<gene>
    <name evidence="2" type="ORF">PG986_004698</name>
</gene>
<name>A0ABR1QPX2_9PEZI</name>
<accession>A0ABR1QPX2</accession>
<evidence type="ECO:0000259" key="1">
    <source>
        <dbReference type="PROSITE" id="PS50280"/>
    </source>
</evidence>
<dbReference type="Gene3D" id="2.170.270.10">
    <property type="entry name" value="SET domain"/>
    <property type="match status" value="1"/>
</dbReference>
<dbReference type="PROSITE" id="PS50280">
    <property type="entry name" value="SET"/>
    <property type="match status" value="1"/>
</dbReference>
<protein>
    <recommendedName>
        <fullName evidence="1">SET domain-containing protein</fullName>
    </recommendedName>
</protein>
<dbReference type="GeneID" id="92073982"/>
<reference evidence="2 3" key="1">
    <citation type="submission" date="2023-01" db="EMBL/GenBank/DDBJ databases">
        <title>Analysis of 21 Apiospora genomes using comparative genomics revels a genus with tremendous synthesis potential of carbohydrate active enzymes and secondary metabolites.</title>
        <authorList>
            <person name="Sorensen T."/>
        </authorList>
    </citation>
    <scope>NUCLEOTIDE SEQUENCE [LARGE SCALE GENOMIC DNA]</scope>
    <source>
        <strain evidence="2 3">CBS 24483</strain>
    </source>
</reference>
<dbReference type="InterPro" id="IPR053185">
    <property type="entry name" value="SET_domain_protein"/>
</dbReference>
<dbReference type="InterPro" id="IPR001214">
    <property type="entry name" value="SET_dom"/>
</dbReference>
<organism evidence="2 3">
    <name type="scientific">Apiospora aurea</name>
    <dbReference type="NCBI Taxonomy" id="335848"/>
    <lineage>
        <taxon>Eukaryota</taxon>
        <taxon>Fungi</taxon>
        <taxon>Dikarya</taxon>
        <taxon>Ascomycota</taxon>
        <taxon>Pezizomycotina</taxon>
        <taxon>Sordariomycetes</taxon>
        <taxon>Xylariomycetidae</taxon>
        <taxon>Amphisphaeriales</taxon>
        <taxon>Apiosporaceae</taxon>
        <taxon>Apiospora</taxon>
    </lineage>
</organism>
<comment type="caution">
    <text evidence="2">The sequence shown here is derived from an EMBL/GenBank/DDBJ whole genome shotgun (WGS) entry which is preliminary data.</text>
</comment>
<dbReference type="CDD" id="cd20071">
    <property type="entry name" value="SET_SMYD"/>
    <property type="match status" value="1"/>
</dbReference>
<dbReference type="InterPro" id="IPR046341">
    <property type="entry name" value="SET_dom_sf"/>
</dbReference>
<dbReference type="EMBL" id="JAQQWE010000003">
    <property type="protein sequence ID" value="KAK7959844.1"/>
    <property type="molecule type" value="Genomic_DNA"/>
</dbReference>
<evidence type="ECO:0000313" key="2">
    <source>
        <dbReference type="EMBL" id="KAK7959844.1"/>
    </source>
</evidence>